<evidence type="ECO:0000256" key="1">
    <source>
        <dbReference type="ARBA" id="ARBA00004651"/>
    </source>
</evidence>
<keyword evidence="2" id="KW-1003">Cell membrane</keyword>
<feature type="transmembrane region" description="Helical" evidence="6">
    <location>
        <begin position="284"/>
        <end position="309"/>
    </location>
</feature>
<dbReference type="CDD" id="cd06580">
    <property type="entry name" value="TM_PBP1_transp_TpRbsC_like"/>
    <property type="match status" value="1"/>
</dbReference>
<protein>
    <submittedName>
        <fullName evidence="7">ABC transporter permease</fullName>
    </submittedName>
</protein>
<gene>
    <name evidence="7" type="ORF">ACFQDP_22700</name>
</gene>
<evidence type="ECO:0000256" key="4">
    <source>
        <dbReference type="ARBA" id="ARBA00022989"/>
    </source>
</evidence>
<feature type="transmembrane region" description="Helical" evidence="6">
    <location>
        <begin position="244"/>
        <end position="264"/>
    </location>
</feature>
<dbReference type="Proteomes" id="UP001596237">
    <property type="component" value="Unassembled WGS sequence"/>
</dbReference>
<organism evidence="7 8">
    <name type="scientific">Methylorubrum zatmanii</name>
    <dbReference type="NCBI Taxonomy" id="29429"/>
    <lineage>
        <taxon>Bacteria</taxon>
        <taxon>Pseudomonadati</taxon>
        <taxon>Pseudomonadota</taxon>
        <taxon>Alphaproteobacteria</taxon>
        <taxon>Hyphomicrobiales</taxon>
        <taxon>Methylobacteriaceae</taxon>
        <taxon>Methylorubrum</taxon>
    </lineage>
</organism>
<reference evidence="8" key="1">
    <citation type="journal article" date="2019" name="Int. J. Syst. Evol. Microbiol.">
        <title>The Global Catalogue of Microorganisms (GCM) 10K type strain sequencing project: providing services to taxonomists for standard genome sequencing and annotation.</title>
        <authorList>
            <consortium name="The Broad Institute Genomics Platform"/>
            <consortium name="The Broad Institute Genome Sequencing Center for Infectious Disease"/>
            <person name="Wu L."/>
            <person name="Ma J."/>
        </authorList>
    </citation>
    <scope>NUCLEOTIDE SEQUENCE [LARGE SCALE GENOMIC DNA]</scope>
    <source>
        <strain evidence="8">CCUG 36916</strain>
    </source>
</reference>
<proteinExistence type="predicted"/>
<dbReference type="InterPro" id="IPR001851">
    <property type="entry name" value="ABC_transp_permease"/>
</dbReference>
<dbReference type="EMBL" id="JBHSTT010000094">
    <property type="protein sequence ID" value="MFC6392117.1"/>
    <property type="molecule type" value="Genomic_DNA"/>
</dbReference>
<feature type="transmembrane region" description="Helical" evidence="6">
    <location>
        <begin position="114"/>
        <end position="136"/>
    </location>
</feature>
<dbReference type="RefSeq" id="WP_192284374.1">
    <property type="nucleotide sequence ID" value="NZ_JBHSTT010000094.1"/>
</dbReference>
<sequence>MRLDLLPRARRSPWLDLLSPALAFAAAVLIGGLAVAAFGVPPGQAFLAYFVAPLSEAWSLQEVALKAAPLALIATGLAFCYRANLWNIGAEGQVVIGGLAGGWVAIAAHGSEGATVWILPAMLLAGTTAGLAYAMIPALLRVKLGVSEILTSLMLVYVAQLLLDYMVRGPLRDPQGYNFPQSVGFDEAARLPALMTGESLHAGAPIALLAVLLATLVLARTLFGFEVRAVGASPRAARFAGFSDARLTLAVFAISGGAAGLAGICEVAGRIGQLQPEISPGYGFTAIIVAFLGRLSPPGILLAALVIAVTTIGGEGAQIDLKLPLDLTRAFQGLLLCLVLGADVLTRYHIRIVPGGAGGGALP</sequence>
<feature type="transmembrane region" description="Helical" evidence="6">
    <location>
        <begin position="88"/>
        <end position="108"/>
    </location>
</feature>
<feature type="transmembrane region" description="Helical" evidence="6">
    <location>
        <begin position="21"/>
        <end position="43"/>
    </location>
</feature>
<evidence type="ECO:0000256" key="5">
    <source>
        <dbReference type="ARBA" id="ARBA00023136"/>
    </source>
</evidence>
<comment type="subcellular location">
    <subcellularLocation>
        <location evidence="1">Cell membrane</location>
        <topology evidence="1">Multi-pass membrane protein</topology>
    </subcellularLocation>
</comment>
<keyword evidence="4 6" id="KW-1133">Transmembrane helix</keyword>
<keyword evidence="5 6" id="KW-0472">Membrane</keyword>
<evidence type="ECO:0000313" key="7">
    <source>
        <dbReference type="EMBL" id="MFC6392117.1"/>
    </source>
</evidence>
<comment type="caution">
    <text evidence="7">The sequence shown here is derived from an EMBL/GenBank/DDBJ whole genome shotgun (WGS) entry which is preliminary data.</text>
</comment>
<name>A0ABW1WXE3_9HYPH</name>
<evidence type="ECO:0000256" key="3">
    <source>
        <dbReference type="ARBA" id="ARBA00022692"/>
    </source>
</evidence>
<feature type="transmembrane region" description="Helical" evidence="6">
    <location>
        <begin position="202"/>
        <end position="223"/>
    </location>
</feature>
<accession>A0ABW1WXE3</accession>
<feature type="transmembrane region" description="Helical" evidence="6">
    <location>
        <begin position="63"/>
        <end position="81"/>
    </location>
</feature>
<keyword evidence="3 6" id="KW-0812">Transmembrane</keyword>
<dbReference type="PANTHER" id="PTHR47089">
    <property type="entry name" value="ABC TRANSPORTER, PERMEASE PROTEIN"/>
    <property type="match status" value="1"/>
</dbReference>
<keyword evidence="8" id="KW-1185">Reference proteome</keyword>
<evidence type="ECO:0000313" key="8">
    <source>
        <dbReference type="Proteomes" id="UP001596237"/>
    </source>
</evidence>
<feature type="transmembrane region" description="Helical" evidence="6">
    <location>
        <begin position="148"/>
        <end position="167"/>
    </location>
</feature>
<evidence type="ECO:0000256" key="6">
    <source>
        <dbReference type="SAM" id="Phobius"/>
    </source>
</evidence>
<dbReference type="PANTHER" id="PTHR47089:SF1">
    <property type="entry name" value="GUANOSINE ABC TRANSPORTER PERMEASE PROTEIN NUPP"/>
    <property type="match status" value="1"/>
</dbReference>
<dbReference type="Pfam" id="PF02653">
    <property type="entry name" value="BPD_transp_2"/>
    <property type="match status" value="1"/>
</dbReference>
<evidence type="ECO:0000256" key="2">
    <source>
        <dbReference type="ARBA" id="ARBA00022475"/>
    </source>
</evidence>